<dbReference type="InterPro" id="IPR016187">
    <property type="entry name" value="CTDL_fold"/>
</dbReference>
<dbReference type="PANTHER" id="PTHR23150">
    <property type="entry name" value="SULFATASE MODIFYING FACTOR 1, 2"/>
    <property type="match status" value="1"/>
</dbReference>
<dbReference type="InterPro" id="IPR051043">
    <property type="entry name" value="Sulfatase_Mod_Factor_Kinase"/>
</dbReference>
<dbReference type="PANTHER" id="PTHR23150:SF19">
    <property type="entry name" value="FORMYLGLYCINE-GENERATING ENZYME"/>
    <property type="match status" value="1"/>
</dbReference>
<comment type="caution">
    <text evidence="2">The sequence shown here is derived from an EMBL/GenBank/DDBJ whole genome shotgun (WGS) entry which is preliminary data.</text>
</comment>
<dbReference type="InterPro" id="IPR005532">
    <property type="entry name" value="SUMF_dom"/>
</dbReference>
<protein>
    <recommendedName>
        <fullName evidence="1">Sulfatase-modifying factor enzyme-like domain-containing protein</fullName>
    </recommendedName>
</protein>
<feature type="domain" description="Sulfatase-modifying factor enzyme-like" evidence="1">
    <location>
        <begin position="33"/>
        <end position="234"/>
    </location>
</feature>
<name>A0A917WW02_9ACTN</name>
<dbReference type="Gene3D" id="3.90.1580.10">
    <property type="entry name" value="paralog of FGE (formylglycine-generating enzyme)"/>
    <property type="match status" value="1"/>
</dbReference>
<gene>
    <name evidence="2" type="ORF">GCM10011608_18190</name>
</gene>
<reference evidence="2" key="1">
    <citation type="journal article" date="2014" name="Int. J. Syst. Evol. Microbiol.">
        <title>Complete genome sequence of Corynebacterium casei LMG S-19264T (=DSM 44701T), isolated from a smear-ripened cheese.</title>
        <authorList>
            <consortium name="US DOE Joint Genome Institute (JGI-PGF)"/>
            <person name="Walter F."/>
            <person name="Albersmeier A."/>
            <person name="Kalinowski J."/>
            <person name="Ruckert C."/>
        </authorList>
    </citation>
    <scope>NUCLEOTIDE SEQUENCE</scope>
    <source>
        <strain evidence="2">CGMCC 4.7312</strain>
    </source>
</reference>
<dbReference type="GO" id="GO:0120147">
    <property type="term" value="F:formylglycine-generating oxidase activity"/>
    <property type="evidence" value="ECO:0007669"/>
    <property type="project" value="TreeGrafter"/>
</dbReference>
<dbReference type="Pfam" id="PF03781">
    <property type="entry name" value="FGE-sulfatase"/>
    <property type="match status" value="1"/>
</dbReference>
<accession>A0A917WW02</accession>
<dbReference type="InterPro" id="IPR042095">
    <property type="entry name" value="SUMF_sf"/>
</dbReference>
<dbReference type="Proteomes" id="UP000608890">
    <property type="component" value="Unassembled WGS sequence"/>
</dbReference>
<organism evidence="2 3">
    <name type="scientific">Micromonospora sonchi</name>
    <dbReference type="NCBI Taxonomy" id="1763543"/>
    <lineage>
        <taxon>Bacteria</taxon>
        <taxon>Bacillati</taxon>
        <taxon>Actinomycetota</taxon>
        <taxon>Actinomycetes</taxon>
        <taxon>Micromonosporales</taxon>
        <taxon>Micromonosporaceae</taxon>
        <taxon>Micromonospora</taxon>
    </lineage>
</organism>
<proteinExistence type="predicted"/>
<sequence>MTVDESSTAAATPAFIDVPPAFPAPPGGVDPTAGFRLAVTPTTVRQYWHYLVDQGLDRVPAPLLHGPPSAAGTGLRATPAGTIEIDPDLGDLPATWVTWHGATAYCGWLAARLGAPCRMPSAAEWRYAAGGPAGFRWALGNDFDRPVYAPAATGPRPVGRTPANGFGLHDMTGNVFEWCQDPLTASGGADADGLGSRVIKGGAYTVRNPESFDNATIFTADELSAVPYIGFRVLSLPAPERES</sequence>
<dbReference type="SUPFAM" id="SSF56436">
    <property type="entry name" value="C-type lectin-like"/>
    <property type="match status" value="1"/>
</dbReference>
<reference evidence="2" key="2">
    <citation type="submission" date="2020-09" db="EMBL/GenBank/DDBJ databases">
        <authorList>
            <person name="Sun Q."/>
            <person name="Zhou Y."/>
        </authorList>
    </citation>
    <scope>NUCLEOTIDE SEQUENCE</scope>
    <source>
        <strain evidence="2">CGMCC 4.7312</strain>
    </source>
</reference>
<dbReference type="EMBL" id="BMNB01000006">
    <property type="protein sequence ID" value="GGM34076.1"/>
    <property type="molecule type" value="Genomic_DNA"/>
</dbReference>
<evidence type="ECO:0000313" key="3">
    <source>
        <dbReference type="Proteomes" id="UP000608890"/>
    </source>
</evidence>
<evidence type="ECO:0000313" key="2">
    <source>
        <dbReference type="EMBL" id="GGM34076.1"/>
    </source>
</evidence>
<keyword evidence="3" id="KW-1185">Reference proteome</keyword>
<dbReference type="AlphaFoldDB" id="A0A917WW02"/>
<evidence type="ECO:0000259" key="1">
    <source>
        <dbReference type="Pfam" id="PF03781"/>
    </source>
</evidence>